<feature type="domain" description="PiggyBac transposable element-derived protein 4 C-terminal zinc-finger" evidence="2">
    <location>
        <begin position="499"/>
        <end position="547"/>
    </location>
</feature>
<name>A0A0K2SZQ0_LEPSM</name>
<evidence type="ECO:0000259" key="3">
    <source>
        <dbReference type="Pfam" id="PF13843"/>
    </source>
</evidence>
<evidence type="ECO:0000259" key="2">
    <source>
        <dbReference type="Pfam" id="PF13842"/>
    </source>
</evidence>
<dbReference type="Pfam" id="PF13842">
    <property type="entry name" value="zf-Tnp_2"/>
    <property type="match status" value="1"/>
</dbReference>
<dbReference type="PANTHER" id="PTHR46599:SF3">
    <property type="entry name" value="PIGGYBAC TRANSPOSABLE ELEMENT-DERIVED PROTEIN 4"/>
    <property type="match status" value="1"/>
</dbReference>
<evidence type="ECO:0000256" key="1">
    <source>
        <dbReference type="SAM" id="MobiDB-lite"/>
    </source>
</evidence>
<feature type="domain" description="PiggyBac transposable element-derived protein" evidence="3">
    <location>
        <begin position="84"/>
        <end position="440"/>
    </location>
</feature>
<proteinExistence type="predicted"/>
<feature type="region of interest" description="Disordered" evidence="1">
    <location>
        <begin position="21"/>
        <end position="40"/>
    </location>
</feature>
<dbReference type="Pfam" id="PF13843">
    <property type="entry name" value="DDE_Tnp_1_7"/>
    <property type="match status" value="1"/>
</dbReference>
<sequence>MSKRSYDQILVEQETEIGCMEMQISDSDSNSESEDKNETNDGCSYISHLHGWWEVDLENMQSAPPPFNFNIDPKLNIEMDEKATPLQYFEIFFDEPLISVLVSETNNFANQQIVKEGSYTKNKVWEELTDKEVKIFIGLLLLQDVVSLPRQEWYWSKRESIQVPIFSKIMTRDRFRNIMKYWHFGDNICPRMYEVIEYVRAKCSQVLTPKSSIGIDETMHLFKDRLGWKQYVPMKRSHYGMKSYSLFESETGYIWNFFFYLGKNTAFSEEFKNFSRSTKIVLQLMTHLLDKGYCLTLDSSFSSPVLADYFVTRSTDVFGTINPNKKDLPTDLEKRKLLKGEVMAFQRGKVMVLKWQGNKKAICALSTIHDASMKTTKFRRGKDCLKPTLLFDYNNAMGSLDRSSTISENELGEEPSAKQPKKYFKAVFRHLMDICVYNSFIIYKKNTKNTKRSFLEFKMDIIEGLLEDNREAKRQVTHKSLNIARLTERHFISHVPPNKVKKEPCRRCIICCAKKNSEGNKIRKETRFWCEDCKVGLCIDPCFKEYHTKANIDH</sequence>
<protein>
    <submittedName>
        <fullName evidence="4">PiggyBac transposable element derived 4 [Saimiri boliviensis]</fullName>
    </submittedName>
</protein>
<dbReference type="EMBL" id="HACA01001903">
    <property type="protein sequence ID" value="CDW19264.1"/>
    <property type="molecule type" value="Transcribed_RNA"/>
</dbReference>
<dbReference type="InterPro" id="IPR029526">
    <property type="entry name" value="PGBD"/>
</dbReference>
<dbReference type="PANTHER" id="PTHR46599">
    <property type="entry name" value="PIGGYBAC TRANSPOSABLE ELEMENT-DERIVED PROTEIN 4"/>
    <property type="match status" value="1"/>
</dbReference>
<dbReference type="InterPro" id="IPR032718">
    <property type="entry name" value="PGBD4_Znf_C"/>
</dbReference>
<dbReference type="OrthoDB" id="6376655at2759"/>
<reference evidence="4" key="1">
    <citation type="submission" date="2014-05" db="EMBL/GenBank/DDBJ databases">
        <authorList>
            <person name="Chronopoulou M."/>
        </authorList>
    </citation>
    <scope>NUCLEOTIDE SEQUENCE</scope>
    <source>
        <tissue evidence="4">Whole organism</tissue>
    </source>
</reference>
<evidence type="ECO:0000313" key="4">
    <source>
        <dbReference type="EMBL" id="CDW19264.1"/>
    </source>
</evidence>
<accession>A0A0K2SZQ0</accession>
<organism evidence="4">
    <name type="scientific">Lepeophtheirus salmonis</name>
    <name type="common">Salmon louse</name>
    <name type="synonym">Caligus salmonis</name>
    <dbReference type="NCBI Taxonomy" id="72036"/>
    <lineage>
        <taxon>Eukaryota</taxon>
        <taxon>Metazoa</taxon>
        <taxon>Ecdysozoa</taxon>
        <taxon>Arthropoda</taxon>
        <taxon>Crustacea</taxon>
        <taxon>Multicrustacea</taxon>
        <taxon>Hexanauplia</taxon>
        <taxon>Copepoda</taxon>
        <taxon>Siphonostomatoida</taxon>
        <taxon>Caligidae</taxon>
        <taxon>Lepeophtheirus</taxon>
    </lineage>
</organism>
<gene>
    <name evidence="4" type="primary">PGBD4</name>
</gene>
<dbReference type="AlphaFoldDB" id="A0A0K2SZQ0"/>